<dbReference type="PANTHER" id="PTHR48081:SF8">
    <property type="entry name" value="ALPHA_BETA HYDROLASE FOLD-3 DOMAIN-CONTAINING PROTEIN-RELATED"/>
    <property type="match status" value="1"/>
</dbReference>
<feature type="chain" id="PRO_5005249179" evidence="3">
    <location>
        <begin position="26"/>
        <end position="341"/>
    </location>
</feature>
<organism evidence="5 6">
    <name type="scientific">Caballeronia mineralivorans PML1(12)</name>
    <dbReference type="NCBI Taxonomy" id="908627"/>
    <lineage>
        <taxon>Bacteria</taxon>
        <taxon>Pseudomonadati</taxon>
        <taxon>Pseudomonadota</taxon>
        <taxon>Betaproteobacteria</taxon>
        <taxon>Burkholderiales</taxon>
        <taxon>Burkholderiaceae</taxon>
        <taxon>Caballeronia</taxon>
    </lineage>
</organism>
<dbReference type="PANTHER" id="PTHR48081">
    <property type="entry name" value="AB HYDROLASE SUPERFAMILY PROTEIN C4A8.06C"/>
    <property type="match status" value="1"/>
</dbReference>
<feature type="signal peptide" evidence="3">
    <location>
        <begin position="1"/>
        <end position="25"/>
    </location>
</feature>
<sequence>MYKLKSFAVVSAVAALVGANAAAQAAPVLEPATQQFIDALTAQKGPPIYTLSPADARNVLAGAQSQPVSKDAAQIEDRVIEAGPTGKIAIRIVRPAHAKGMLPVIMYFHGGGWVLGDKNTHDRLIREIANGTQAAVVFVDYDRSPETKFPVPTEEAYAATRYVAEHAKQFKVDATRMAVAGDSVGGNMAAAVTLMAKEQGGPALRYQVLFYPVTDANFDDGSYNEFADGPWLTKNAMKWFWDAYAPNAADREKITASPLRASLEQLKDLPPALVITDENDVLRDEGEAYARKLSQAGVRVTAVRYEGTIHDFVMLNALAKTPATRAAIEQANAALKKALAK</sequence>
<dbReference type="GO" id="GO:0016787">
    <property type="term" value="F:hydrolase activity"/>
    <property type="evidence" value="ECO:0007669"/>
    <property type="project" value="UniProtKB-KW"/>
</dbReference>
<dbReference type="OrthoDB" id="9794445at2"/>
<dbReference type="Pfam" id="PF07859">
    <property type="entry name" value="Abhydrolase_3"/>
    <property type="match status" value="1"/>
</dbReference>
<dbReference type="Gene3D" id="3.40.50.1820">
    <property type="entry name" value="alpha/beta hydrolase"/>
    <property type="match status" value="1"/>
</dbReference>
<keyword evidence="6" id="KW-1185">Reference proteome</keyword>
<dbReference type="InterPro" id="IPR002168">
    <property type="entry name" value="Lipase_GDXG_HIS_AS"/>
</dbReference>
<dbReference type="RefSeq" id="WP_047895680.1">
    <property type="nucleotide sequence ID" value="NZ_AEJF01000173.1"/>
</dbReference>
<feature type="domain" description="Alpha/beta hydrolase fold-3" evidence="4">
    <location>
        <begin position="105"/>
        <end position="313"/>
    </location>
</feature>
<dbReference type="EMBL" id="AEJF01000173">
    <property type="protein sequence ID" value="KLU22819.1"/>
    <property type="molecule type" value="Genomic_DNA"/>
</dbReference>
<evidence type="ECO:0000259" key="4">
    <source>
        <dbReference type="Pfam" id="PF07859"/>
    </source>
</evidence>
<comment type="caution">
    <text evidence="5">The sequence shown here is derived from an EMBL/GenBank/DDBJ whole genome shotgun (WGS) entry which is preliminary data.</text>
</comment>
<dbReference type="PATRIC" id="fig|908627.4.peg.6543"/>
<evidence type="ECO:0000256" key="2">
    <source>
        <dbReference type="ARBA" id="ARBA00022801"/>
    </source>
</evidence>
<dbReference type="SUPFAM" id="SSF53474">
    <property type="entry name" value="alpha/beta-Hydrolases"/>
    <property type="match status" value="1"/>
</dbReference>
<accession>A0A0J1CQA8</accession>
<dbReference type="InterPro" id="IPR013094">
    <property type="entry name" value="AB_hydrolase_3"/>
</dbReference>
<dbReference type="AlphaFoldDB" id="A0A0J1CQA8"/>
<keyword evidence="3" id="KW-0732">Signal</keyword>
<reference evidence="5 6" key="1">
    <citation type="journal article" date="2015" name="Genome Announc.">
        <title>Draft Genome Sequence of Burkholderia sp. Strain PML1(12), an Ectomycorrhizosphere-Inhabiting Bacterium with Effective Mineral-Weathering Ability.</title>
        <authorList>
            <person name="Uroz S."/>
            <person name="Oger P."/>
        </authorList>
    </citation>
    <scope>NUCLEOTIDE SEQUENCE [LARGE SCALE GENOMIC DNA]</scope>
    <source>
        <strain evidence="6">PML1(12)</strain>
    </source>
</reference>
<gene>
    <name evidence="5" type="ORF">EOS_29300</name>
</gene>
<protein>
    <submittedName>
        <fullName evidence="5">Lipase</fullName>
    </submittedName>
</protein>
<evidence type="ECO:0000313" key="6">
    <source>
        <dbReference type="Proteomes" id="UP000035963"/>
    </source>
</evidence>
<dbReference type="PROSITE" id="PS01173">
    <property type="entry name" value="LIPASE_GDXG_HIS"/>
    <property type="match status" value="1"/>
</dbReference>
<dbReference type="Proteomes" id="UP000035963">
    <property type="component" value="Unassembled WGS sequence"/>
</dbReference>
<dbReference type="InterPro" id="IPR029058">
    <property type="entry name" value="AB_hydrolase_fold"/>
</dbReference>
<evidence type="ECO:0000256" key="1">
    <source>
        <dbReference type="ARBA" id="ARBA00010515"/>
    </source>
</evidence>
<evidence type="ECO:0000256" key="3">
    <source>
        <dbReference type="SAM" id="SignalP"/>
    </source>
</evidence>
<dbReference type="ESTHER" id="9burk-a0a0j1cqa8">
    <property type="family name" value="Hormone-sensitive_lipase_like"/>
</dbReference>
<name>A0A0J1CQA8_9BURK</name>
<dbReference type="InterPro" id="IPR050300">
    <property type="entry name" value="GDXG_lipolytic_enzyme"/>
</dbReference>
<proteinExistence type="inferred from homology"/>
<comment type="similarity">
    <text evidence="1">Belongs to the 'GDXG' lipolytic enzyme family.</text>
</comment>
<evidence type="ECO:0000313" key="5">
    <source>
        <dbReference type="EMBL" id="KLU22819.1"/>
    </source>
</evidence>
<keyword evidence="2" id="KW-0378">Hydrolase</keyword>